<evidence type="ECO:0008006" key="4">
    <source>
        <dbReference type="Google" id="ProtNLM"/>
    </source>
</evidence>
<feature type="compositionally biased region" description="Pro residues" evidence="1">
    <location>
        <begin position="455"/>
        <end position="464"/>
    </location>
</feature>
<organism evidence="2 3">
    <name type="scientific">Podospora australis</name>
    <dbReference type="NCBI Taxonomy" id="1536484"/>
    <lineage>
        <taxon>Eukaryota</taxon>
        <taxon>Fungi</taxon>
        <taxon>Dikarya</taxon>
        <taxon>Ascomycota</taxon>
        <taxon>Pezizomycotina</taxon>
        <taxon>Sordariomycetes</taxon>
        <taxon>Sordariomycetidae</taxon>
        <taxon>Sordariales</taxon>
        <taxon>Podosporaceae</taxon>
        <taxon>Podospora</taxon>
    </lineage>
</organism>
<feature type="compositionally biased region" description="Polar residues" evidence="1">
    <location>
        <begin position="140"/>
        <end position="152"/>
    </location>
</feature>
<evidence type="ECO:0000313" key="3">
    <source>
        <dbReference type="Proteomes" id="UP001302126"/>
    </source>
</evidence>
<dbReference type="PANTHER" id="PTHR35391">
    <property type="entry name" value="C2H2-TYPE DOMAIN-CONTAINING PROTEIN-RELATED"/>
    <property type="match status" value="1"/>
</dbReference>
<feature type="compositionally biased region" description="Acidic residues" evidence="1">
    <location>
        <begin position="482"/>
        <end position="491"/>
    </location>
</feature>
<comment type="caution">
    <text evidence="2">The sequence shown here is derived from an EMBL/GenBank/DDBJ whole genome shotgun (WGS) entry which is preliminary data.</text>
</comment>
<dbReference type="EMBL" id="MU864382">
    <property type="protein sequence ID" value="KAK4188845.1"/>
    <property type="molecule type" value="Genomic_DNA"/>
</dbReference>
<dbReference type="AlphaFoldDB" id="A0AAN7AKH9"/>
<feature type="region of interest" description="Disordered" evidence="1">
    <location>
        <begin position="120"/>
        <end position="219"/>
    </location>
</feature>
<feature type="compositionally biased region" description="Polar residues" evidence="1">
    <location>
        <begin position="193"/>
        <end position="205"/>
    </location>
</feature>
<reference evidence="2" key="1">
    <citation type="journal article" date="2023" name="Mol. Phylogenet. Evol.">
        <title>Genome-scale phylogeny and comparative genomics of the fungal order Sordariales.</title>
        <authorList>
            <person name="Hensen N."/>
            <person name="Bonometti L."/>
            <person name="Westerberg I."/>
            <person name="Brannstrom I.O."/>
            <person name="Guillou S."/>
            <person name="Cros-Aarteil S."/>
            <person name="Calhoun S."/>
            <person name="Haridas S."/>
            <person name="Kuo A."/>
            <person name="Mondo S."/>
            <person name="Pangilinan J."/>
            <person name="Riley R."/>
            <person name="LaButti K."/>
            <person name="Andreopoulos B."/>
            <person name="Lipzen A."/>
            <person name="Chen C."/>
            <person name="Yan M."/>
            <person name="Daum C."/>
            <person name="Ng V."/>
            <person name="Clum A."/>
            <person name="Steindorff A."/>
            <person name="Ohm R.A."/>
            <person name="Martin F."/>
            <person name="Silar P."/>
            <person name="Natvig D.O."/>
            <person name="Lalanne C."/>
            <person name="Gautier V."/>
            <person name="Ament-Velasquez S.L."/>
            <person name="Kruys A."/>
            <person name="Hutchinson M.I."/>
            <person name="Powell A.J."/>
            <person name="Barry K."/>
            <person name="Miller A.N."/>
            <person name="Grigoriev I.V."/>
            <person name="Debuchy R."/>
            <person name="Gladieux P."/>
            <person name="Hiltunen Thoren M."/>
            <person name="Johannesson H."/>
        </authorList>
    </citation>
    <scope>NUCLEOTIDE SEQUENCE</scope>
    <source>
        <strain evidence="2">PSN309</strain>
    </source>
</reference>
<dbReference type="PANTHER" id="PTHR35391:SF7">
    <property type="entry name" value="C2H2-TYPE DOMAIN-CONTAINING PROTEIN"/>
    <property type="match status" value="1"/>
</dbReference>
<evidence type="ECO:0000256" key="1">
    <source>
        <dbReference type="SAM" id="MobiDB-lite"/>
    </source>
</evidence>
<protein>
    <recommendedName>
        <fullName evidence="4">C2H2-type domain-containing protein</fullName>
    </recommendedName>
</protein>
<sequence length="560" mass="62823">MLLEESHEIPNLLSNTLEDIEAVISQLVRVSVSIRRAGRQARRDNADRSFVPDRYSELRDYLVLLISTKLLTSDVKKQGNLFIPVHKAENPGALDDITERLITANLKRRHRFLYARRRWMKQPAGHRQPHAPDTRPPEIASSTREYSTQQLLTIAPARDSATTASHPLSAEPSKRESSLPTALDIPIELPMGSQPSMAAPSTTNLRVVYPKPPKRSKEESHFRCPCCCQLLPKIFASNLYWRKHLSEDIQPYTCLLHDCPRPEALYSSRLEWSKHMDTDHQITEYWLCDVCLDPTRFDSSADFELHLASWHKDVISADQIPDIISISKLSVPVSRALSSCPLCPVSNQPEGENTNDLDAMMNHLTEHMHSFALYSLPWLIPGEKEKEYLGLYGTAANITEYIDYFDVNSDPGSVDRSASSQSGSQGFQAQDIDVDMAMSEASSDTMMPDAREEPASPPASPGNNPPQDDFPPVSDAHNDWTSQDEEDDDEQVGGPSKQLEMWRWYCVSSATSVILSTEAMCSYQKKSICVVGIILHTRTLVSTMSVSTSPANDVLLRSIW</sequence>
<reference evidence="2" key="2">
    <citation type="submission" date="2023-05" db="EMBL/GenBank/DDBJ databases">
        <authorList>
            <consortium name="Lawrence Berkeley National Laboratory"/>
            <person name="Steindorff A."/>
            <person name="Hensen N."/>
            <person name="Bonometti L."/>
            <person name="Westerberg I."/>
            <person name="Brannstrom I.O."/>
            <person name="Guillou S."/>
            <person name="Cros-Aarteil S."/>
            <person name="Calhoun S."/>
            <person name="Haridas S."/>
            <person name="Kuo A."/>
            <person name="Mondo S."/>
            <person name="Pangilinan J."/>
            <person name="Riley R."/>
            <person name="Labutti K."/>
            <person name="Andreopoulos B."/>
            <person name="Lipzen A."/>
            <person name="Chen C."/>
            <person name="Yanf M."/>
            <person name="Daum C."/>
            <person name="Ng V."/>
            <person name="Clum A."/>
            <person name="Ohm R."/>
            <person name="Martin F."/>
            <person name="Silar P."/>
            <person name="Natvig D."/>
            <person name="Lalanne C."/>
            <person name="Gautier V."/>
            <person name="Ament-Velasquez S.L."/>
            <person name="Kruys A."/>
            <person name="Hutchinson M.I."/>
            <person name="Powell A.J."/>
            <person name="Barry K."/>
            <person name="Miller A.N."/>
            <person name="Grigoriev I.V."/>
            <person name="Debuchy R."/>
            <person name="Gladieux P."/>
            <person name="Thoren M.H."/>
            <person name="Johannesson H."/>
        </authorList>
    </citation>
    <scope>NUCLEOTIDE SEQUENCE</scope>
    <source>
        <strain evidence="2">PSN309</strain>
    </source>
</reference>
<proteinExistence type="predicted"/>
<feature type="compositionally biased region" description="Low complexity" evidence="1">
    <location>
        <begin position="417"/>
        <end position="430"/>
    </location>
</feature>
<keyword evidence="3" id="KW-1185">Reference proteome</keyword>
<dbReference type="Proteomes" id="UP001302126">
    <property type="component" value="Unassembled WGS sequence"/>
</dbReference>
<gene>
    <name evidence="2" type="ORF">QBC35DRAFT_381492</name>
</gene>
<name>A0AAN7AKH9_9PEZI</name>
<feature type="region of interest" description="Disordered" evidence="1">
    <location>
        <begin position="411"/>
        <end position="496"/>
    </location>
</feature>
<evidence type="ECO:0000313" key="2">
    <source>
        <dbReference type="EMBL" id="KAK4188845.1"/>
    </source>
</evidence>
<accession>A0AAN7AKH9</accession>